<feature type="transmembrane region" description="Helical" evidence="9">
    <location>
        <begin position="172"/>
        <end position="193"/>
    </location>
</feature>
<keyword evidence="3" id="KW-0808">Transferase</keyword>
<feature type="chain" id="PRO_5032999676" description="Wax synthase domain-containing protein" evidence="10">
    <location>
        <begin position="26"/>
        <end position="273"/>
    </location>
</feature>
<dbReference type="GO" id="GO:0006629">
    <property type="term" value="P:lipid metabolic process"/>
    <property type="evidence" value="ECO:0007669"/>
    <property type="project" value="UniProtKB-KW"/>
</dbReference>
<feature type="transmembrane region" description="Helical" evidence="9">
    <location>
        <begin position="213"/>
        <end position="233"/>
    </location>
</feature>
<dbReference type="Proteomes" id="UP000626092">
    <property type="component" value="Unassembled WGS sequence"/>
</dbReference>
<proteinExistence type="inferred from homology"/>
<evidence type="ECO:0000256" key="8">
    <source>
        <dbReference type="ARBA" id="ARBA00023315"/>
    </source>
</evidence>
<keyword evidence="6" id="KW-0443">Lipid metabolism</keyword>
<sequence>MTSFFIAWLSNFKLLLLAFDKGSLSDPTLSPPQFLAIGCFPIRKTEPKNLRQESKRGYKQVWNYALKGLLLAAFVQIYHFSEHIHPKVILVIYSFHLYILLELMLAAVAALVRATLGLQLEPQFNEPYLSTSLQDFWGNRWNMMVSCALRLTVYDPTLSAWTRIVGRESASLPAVLATFMVSAVMHELMFYYLGRKRHNWEITWYRLPPVISTPLTVGFVMVTGFWLFFPPFLRCKPDARAFKEYAILGAFVKDIVLGGAVKLRHFNGILTSQ</sequence>
<evidence type="ECO:0000313" key="13">
    <source>
        <dbReference type="Proteomes" id="UP000626092"/>
    </source>
</evidence>
<comment type="subcellular location">
    <subcellularLocation>
        <location evidence="1">Membrane</location>
        <topology evidence="1">Multi-pass membrane protein</topology>
    </subcellularLocation>
</comment>
<dbReference type="EMBL" id="WJXA01000267">
    <property type="protein sequence ID" value="KAF7113721.1"/>
    <property type="molecule type" value="Genomic_DNA"/>
</dbReference>
<comment type="similarity">
    <text evidence="2">Belongs to the wax synthase family.</text>
</comment>
<dbReference type="OrthoDB" id="1077582at2759"/>
<dbReference type="AlphaFoldDB" id="A0A834L513"/>
<feature type="transmembrane region" description="Helical" evidence="9">
    <location>
        <begin position="61"/>
        <end position="78"/>
    </location>
</feature>
<dbReference type="GO" id="GO:0008374">
    <property type="term" value="F:O-acyltransferase activity"/>
    <property type="evidence" value="ECO:0007669"/>
    <property type="project" value="InterPro"/>
</dbReference>
<evidence type="ECO:0000313" key="12">
    <source>
        <dbReference type="EMBL" id="KAF7113721.1"/>
    </source>
</evidence>
<protein>
    <recommendedName>
        <fullName evidence="11">Wax synthase domain-containing protein</fullName>
    </recommendedName>
</protein>
<dbReference type="GO" id="GO:0016020">
    <property type="term" value="C:membrane"/>
    <property type="evidence" value="ECO:0007669"/>
    <property type="project" value="UniProtKB-SubCell"/>
</dbReference>
<keyword evidence="5 9" id="KW-1133">Transmembrane helix</keyword>
<dbReference type="Pfam" id="PF13813">
    <property type="entry name" value="MBOAT_2"/>
    <property type="match status" value="1"/>
</dbReference>
<evidence type="ECO:0000256" key="2">
    <source>
        <dbReference type="ARBA" id="ARBA00007282"/>
    </source>
</evidence>
<gene>
    <name evidence="12" type="ORF">RHSIM_RhsimUnG0109900</name>
</gene>
<keyword evidence="8" id="KW-0012">Acyltransferase</keyword>
<dbReference type="InterPro" id="IPR032805">
    <property type="entry name" value="Wax_synthase_dom"/>
</dbReference>
<dbReference type="PANTHER" id="PTHR31595:SF77">
    <property type="entry name" value="ACYL-COA--STEROL O-ACYLTRANSFERASE 1-LIKE"/>
    <property type="match status" value="1"/>
</dbReference>
<name>A0A834L513_RHOSS</name>
<evidence type="ECO:0000256" key="6">
    <source>
        <dbReference type="ARBA" id="ARBA00023098"/>
    </source>
</evidence>
<evidence type="ECO:0000256" key="9">
    <source>
        <dbReference type="SAM" id="Phobius"/>
    </source>
</evidence>
<evidence type="ECO:0000256" key="10">
    <source>
        <dbReference type="SAM" id="SignalP"/>
    </source>
</evidence>
<reference evidence="12" key="1">
    <citation type="submission" date="2019-11" db="EMBL/GenBank/DDBJ databases">
        <authorList>
            <person name="Liu Y."/>
            <person name="Hou J."/>
            <person name="Li T.-Q."/>
            <person name="Guan C.-H."/>
            <person name="Wu X."/>
            <person name="Wu H.-Z."/>
            <person name="Ling F."/>
            <person name="Zhang R."/>
            <person name="Shi X.-G."/>
            <person name="Ren J.-P."/>
            <person name="Chen E.-F."/>
            <person name="Sun J.-M."/>
        </authorList>
    </citation>
    <scope>NUCLEOTIDE SEQUENCE</scope>
    <source>
        <strain evidence="12">Adult_tree_wgs_1</strain>
        <tissue evidence="12">Leaves</tissue>
    </source>
</reference>
<keyword evidence="13" id="KW-1185">Reference proteome</keyword>
<accession>A0A834L513</accession>
<evidence type="ECO:0000256" key="1">
    <source>
        <dbReference type="ARBA" id="ARBA00004141"/>
    </source>
</evidence>
<dbReference type="InterPro" id="IPR044851">
    <property type="entry name" value="Wax_synthase"/>
</dbReference>
<keyword evidence="7 9" id="KW-0472">Membrane</keyword>
<evidence type="ECO:0000256" key="5">
    <source>
        <dbReference type="ARBA" id="ARBA00022989"/>
    </source>
</evidence>
<feature type="domain" description="Wax synthase" evidence="11">
    <location>
        <begin position="121"/>
        <end position="204"/>
    </location>
</feature>
<organism evidence="12 13">
    <name type="scientific">Rhododendron simsii</name>
    <name type="common">Sims's rhododendron</name>
    <dbReference type="NCBI Taxonomy" id="118357"/>
    <lineage>
        <taxon>Eukaryota</taxon>
        <taxon>Viridiplantae</taxon>
        <taxon>Streptophyta</taxon>
        <taxon>Embryophyta</taxon>
        <taxon>Tracheophyta</taxon>
        <taxon>Spermatophyta</taxon>
        <taxon>Magnoliopsida</taxon>
        <taxon>eudicotyledons</taxon>
        <taxon>Gunneridae</taxon>
        <taxon>Pentapetalae</taxon>
        <taxon>asterids</taxon>
        <taxon>Ericales</taxon>
        <taxon>Ericaceae</taxon>
        <taxon>Ericoideae</taxon>
        <taxon>Rhodoreae</taxon>
        <taxon>Rhododendron</taxon>
    </lineage>
</organism>
<dbReference type="PANTHER" id="PTHR31595">
    <property type="entry name" value="LONG-CHAIN-ALCOHOL O-FATTY-ACYLTRANSFERASE 3-RELATED"/>
    <property type="match status" value="1"/>
</dbReference>
<comment type="caution">
    <text evidence="12">The sequence shown here is derived from an EMBL/GenBank/DDBJ whole genome shotgun (WGS) entry which is preliminary data.</text>
</comment>
<evidence type="ECO:0000256" key="4">
    <source>
        <dbReference type="ARBA" id="ARBA00022692"/>
    </source>
</evidence>
<evidence type="ECO:0000259" key="11">
    <source>
        <dbReference type="Pfam" id="PF13813"/>
    </source>
</evidence>
<evidence type="ECO:0000256" key="7">
    <source>
        <dbReference type="ARBA" id="ARBA00023136"/>
    </source>
</evidence>
<evidence type="ECO:0000256" key="3">
    <source>
        <dbReference type="ARBA" id="ARBA00022679"/>
    </source>
</evidence>
<keyword evidence="4 9" id="KW-0812">Transmembrane</keyword>
<feature type="signal peptide" evidence="10">
    <location>
        <begin position="1"/>
        <end position="25"/>
    </location>
</feature>
<keyword evidence="10" id="KW-0732">Signal</keyword>
<feature type="transmembrane region" description="Helical" evidence="9">
    <location>
        <begin position="90"/>
        <end position="112"/>
    </location>
</feature>